<evidence type="ECO:0000256" key="5">
    <source>
        <dbReference type="ARBA" id="ARBA00023136"/>
    </source>
</evidence>
<dbReference type="AlphaFoldDB" id="A0A6J7PFJ8"/>
<dbReference type="Gene3D" id="1.20.1740.10">
    <property type="entry name" value="Amino acid/polyamine transporter I"/>
    <property type="match status" value="1"/>
</dbReference>
<feature type="transmembrane region" description="Helical" evidence="7">
    <location>
        <begin position="147"/>
        <end position="166"/>
    </location>
</feature>
<keyword evidence="4 7" id="KW-1133">Transmembrane helix</keyword>
<accession>A0A6J7PFJ8</accession>
<dbReference type="GO" id="GO:0016020">
    <property type="term" value="C:membrane"/>
    <property type="evidence" value="ECO:0007669"/>
    <property type="project" value="UniProtKB-SubCell"/>
</dbReference>
<organism evidence="8">
    <name type="scientific">freshwater metagenome</name>
    <dbReference type="NCBI Taxonomy" id="449393"/>
    <lineage>
        <taxon>unclassified sequences</taxon>
        <taxon>metagenomes</taxon>
        <taxon>ecological metagenomes</taxon>
    </lineage>
</organism>
<keyword evidence="2" id="KW-0813">Transport</keyword>
<dbReference type="PIRSF" id="PIRSF006060">
    <property type="entry name" value="AA_transporter"/>
    <property type="match status" value="1"/>
</dbReference>
<proteinExistence type="predicted"/>
<comment type="subcellular location">
    <subcellularLocation>
        <location evidence="1">Membrane</location>
        <topology evidence="1">Multi-pass membrane protein</topology>
    </subcellularLocation>
</comment>
<dbReference type="InterPro" id="IPR002293">
    <property type="entry name" value="AA/rel_permease1"/>
</dbReference>
<reference evidence="8" key="1">
    <citation type="submission" date="2020-05" db="EMBL/GenBank/DDBJ databases">
        <authorList>
            <person name="Chiriac C."/>
            <person name="Salcher M."/>
            <person name="Ghai R."/>
            <person name="Kavagutti S V."/>
        </authorList>
    </citation>
    <scope>NUCLEOTIDE SEQUENCE</scope>
</reference>
<dbReference type="EMBL" id="CAFBOG010000332">
    <property type="protein sequence ID" value="CAB5002229.1"/>
    <property type="molecule type" value="Genomic_DNA"/>
</dbReference>
<feature type="transmembrane region" description="Helical" evidence="7">
    <location>
        <begin position="363"/>
        <end position="385"/>
    </location>
</feature>
<evidence type="ECO:0000313" key="8">
    <source>
        <dbReference type="EMBL" id="CAB5002229.1"/>
    </source>
</evidence>
<feature type="transmembrane region" description="Helical" evidence="7">
    <location>
        <begin position="108"/>
        <end position="126"/>
    </location>
</feature>
<name>A0A6J7PFJ8_9ZZZZ</name>
<dbReference type="GO" id="GO:0022857">
    <property type="term" value="F:transmembrane transporter activity"/>
    <property type="evidence" value="ECO:0007669"/>
    <property type="project" value="InterPro"/>
</dbReference>
<feature type="transmembrane region" description="Helical" evidence="7">
    <location>
        <begin position="220"/>
        <end position="237"/>
    </location>
</feature>
<gene>
    <name evidence="8" type="ORF">UFOPK3914_02209</name>
</gene>
<feature type="transmembrane region" description="Helical" evidence="7">
    <location>
        <begin position="76"/>
        <end position="96"/>
    </location>
</feature>
<feature type="transmembrane region" description="Helical" evidence="7">
    <location>
        <begin position="38"/>
        <end position="64"/>
    </location>
</feature>
<evidence type="ECO:0000256" key="4">
    <source>
        <dbReference type="ARBA" id="ARBA00022989"/>
    </source>
</evidence>
<keyword evidence="3 7" id="KW-0812">Transmembrane</keyword>
<evidence type="ECO:0000256" key="3">
    <source>
        <dbReference type="ARBA" id="ARBA00022692"/>
    </source>
</evidence>
<evidence type="ECO:0000256" key="6">
    <source>
        <dbReference type="SAM" id="MobiDB-lite"/>
    </source>
</evidence>
<dbReference type="PANTHER" id="PTHR45649:SF26">
    <property type="entry name" value="OS04G0435100 PROTEIN"/>
    <property type="match status" value="1"/>
</dbReference>
<keyword evidence="5 7" id="KW-0472">Membrane</keyword>
<evidence type="ECO:0000256" key="7">
    <source>
        <dbReference type="SAM" id="Phobius"/>
    </source>
</evidence>
<evidence type="ECO:0000256" key="1">
    <source>
        <dbReference type="ARBA" id="ARBA00004141"/>
    </source>
</evidence>
<sequence>MAEICSAYPTAGGLYFWSATLARRRKALWAWWTGWLNLIGQIGVIASVDFALANFILLSINIFGSATSPTIEINRWSIFITYLLVLVVHGLLNTFGVNLVRVLGDVSVWWHLAGVAVIVLVLFLFSEPGNLGMSNVLEYRNGTGWEFPGVGIYVALVGLLLAQYTITGFDASAHVSEETKDAAVAAPKAMVRSIYVSAIAALILSVAMVQAIPASAYDEIAAKGILAGPNVFLLGVVGTLGKLLVIISTIGQFFCGMASVTANSRMIYAFSRDGGLPGSRIWSRVNPRTRTPTNSVWFGIGLAAAIGLLSLIQTDLAYPVAFFALTGVAVIGLYISYVIPVFLRLRNPGFVPGPWHLGRWSRIIGWTAVVWVGIIAVAFCLPVFYPWNTLTTFNFTGPILLICAILIGGGWSLSAKNHFTGPKSMGSLEEIMAIESELDAEEHEMELRHTHKLPAGAQSDGRHPGGIGKE</sequence>
<feature type="transmembrane region" description="Helical" evidence="7">
    <location>
        <begin position="194"/>
        <end position="213"/>
    </location>
</feature>
<feature type="transmembrane region" description="Helical" evidence="7">
    <location>
        <begin position="320"/>
        <end position="343"/>
    </location>
</feature>
<dbReference type="Pfam" id="PF13520">
    <property type="entry name" value="AA_permease_2"/>
    <property type="match status" value="1"/>
</dbReference>
<feature type="region of interest" description="Disordered" evidence="6">
    <location>
        <begin position="451"/>
        <end position="470"/>
    </location>
</feature>
<protein>
    <submittedName>
        <fullName evidence="8">Unannotated protein</fullName>
    </submittedName>
</protein>
<dbReference type="PANTHER" id="PTHR45649">
    <property type="entry name" value="AMINO-ACID PERMEASE BAT1"/>
    <property type="match status" value="1"/>
</dbReference>
<feature type="transmembrane region" description="Helical" evidence="7">
    <location>
        <begin position="397"/>
        <end position="415"/>
    </location>
</feature>
<feature type="transmembrane region" description="Helical" evidence="7">
    <location>
        <begin position="296"/>
        <end position="314"/>
    </location>
</feature>
<feature type="compositionally biased region" description="Basic and acidic residues" evidence="6">
    <location>
        <begin position="460"/>
        <end position="470"/>
    </location>
</feature>
<evidence type="ECO:0000256" key="2">
    <source>
        <dbReference type="ARBA" id="ARBA00022448"/>
    </source>
</evidence>